<reference evidence="1 2" key="1">
    <citation type="journal article" date="2016" name="Nat. Commun.">
        <title>Thousands of microbial genomes shed light on interconnected biogeochemical processes in an aquifer system.</title>
        <authorList>
            <person name="Anantharaman K."/>
            <person name="Brown C.T."/>
            <person name="Hug L.A."/>
            <person name="Sharon I."/>
            <person name="Castelle C.J."/>
            <person name="Probst A.J."/>
            <person name="Thomas B.C."/>
            <person name="Singh A."/>
            <person name="Wilkins M.J."/>
            <person name="Karaoz U."/>
            <person name="Brodie E.L."/>
            <person name="Williams K.H."/>
            <person name="Hubbard S.S."/>
            <person name="Banfield J.F."/>
        </authorList>
    </citation>
    <scope>NUCLEOTIDE SEQUENCE [LARGE SCALE GENOMIC DNA]</scope>
</reference>
<evidence type="ECO:0008006" key="3">
    <source>
        <dbReference type="Google" id="ProtNLM"/>
    </source>
</evidence>
<dbReference type="InterPro" id="IPR043148">
    <property type="entry name" value="TagF_C"/>
</dbReference>
<dbReference type="EMBL" id="MFEN01000066">
    <property type="protein sequence ID" value="OGE82666.1"/>
    <property type="molecule type" value="Genomic_DNA"/>
</dbReference>
<comment type="caution">
    <text evidence="1">The sequence shown here is derived from an EMBL/GenBank/DDBJ whole genome shotgun (WGS) entry which is preliminary data.</text>
</comment>
<organism evidence="1 2">
    <name type="scientific">Candidatus Doudnabacteria bacterium RIFCSPHIGHO2_01_FULL_49_9</name>
    <dbReference type="NCBI Taxonomy" id="1817827"/>
    <lineage>
        <taxon>Bacteria</taxon>
        <taxon>Candidatus Doudnaibacteriota</taxon>
    </lineage>
</organism>
<sequence>MSLLKKIKLKSETVLGAMLIKVSLLLQWPALTALVFAAMTRDINHAGEYTVLCMRRSIFMDDVRAMARFSGRIRYLVVGRELVMQILTHFVGKTEMKKITRDYYSGNYGAVGKEKTYQYLKKVWPIYKKMKKFDAVLYSNFCYIEEQELARACGDLGIPLIVLFKEGMVSPGTHVAWARKAHKGFRFRGQAKMLVYNEEIKKAMAEINVPGLTADKLQVVGIPRMDHYFRNAAVARPAKQVTFFSTDLVPKLSLLVENETERRELAARFEYFHRMVMEFATAHPVYQVIIKTKSYQLFLDYVLDIKKRYFPQRINNLAIVNSGDPAEMIKTSQVVIGFGSTTLVEALAANKTIISFDFSKLLADSSFDYFRNYPGLVNYAGSPGELEEIISNYEKYQPRDPEQRRKFLESFLYLTDGRSSNRAEESIITIIKTYEHTAS</sequence>
<protein>
    <recommendedName>
        <fullName evidence="3">Lipid-A-disaccharide synthase</fullName>
    </recommendedName>
</protein>
<gene>
    <name evidence="1" type="ORF">A2846_03345</name>
</gene>
<name>A0A1F5NYE3_9BACT</name>
<accession>A0A1F5NYE3</accession>
<evidence type="ECO:0000313" key="2">
    <source>
        <dbReference type="Proteomes" id="UP000176339"/>
    </source>
</evidence>
<dbReference type="AlphaFoldDB" id="A0A1F5NYE3"/>
<dbReference type="SUPFAM" id="SSF53756">
    <property type="entry name" value="UDP-Glycosyltransferase/glycogen phosphorylase"/>
    <property type="match status" value="1"/>
</dbReference>
<dbReference type="Gene3D" id="3.40.50.12580">
    <property type="match status" value="1"/>
</dbReference>
<dbReference type="Proteomes" id="UP000176339">
    <property type="component" value="Unassembled WGS sequence"/>
</dbReference>
<proteinExistence type="predicted"/>
<evidence type="ECO:0000313" key="1">
    <source>
        <dbReference type="EMBL" id="OGE82666.1"/>
    </source>
</evidence>